<keyword evidence="3" id="KW-0378">Hydrolase</keyword>
<accession>E4Q553</accession>
<reference key="1">
    <citation type="submission" date="2010-09" db="EMBL/GenBank/DDBJ databases">
        <title>Complete sequence of Caldicellulosiruptor owensensis OL.</title>
        <authorList>
            <consortium name="US DOE Joint Genome Institute"/>
            <person name="Lucas S."/>
            <person name="Copeland A."/>
            <person name="Lapidus A."/>
            <person name="Cheng J.-F."/>
            <person name="Bruce D."/>
            <person name="Goodwin L."/>
            <person name="Pitluck S."/>
            <person name="Davenport K."/>
            <person name="Detter J.C."/>
            <person name="Han C."/>
            <person name="Tapia R."/>
            <person name="Land M."/>
            <person name="Hauser L."/>
            <person name="Chang Y.-J."/>
            <person name="Jeffries C."/>
            <person name="Kyrpides N."/>
            <person name="Ivanova N."/>
            <person name="Mikhailova N."/>
            <person name="Blumer-Schuette S.E."/>
            <person name="Kelly R.M."/>
            <person name="Woyke T."/>
        </authorList>
    </citation>
    <scope>NUCLEOTIDE SEQUENCE</scope>
    <source>
        <strain>OL</strain>
    </source>
</reference>
<proteinExistence type="predicted"/>
<keyword evidence="4" id="KW-1185">Reference proteome</keyword>
<dbReference type="KEGG" id="cow:Calow_0644"/>
<evidence type="ECO:0000313" key="4">
    <source>
        <dbReference type="Proteomes" id="UP000006889"/>
    </source>
</evidence>
<feature type="transmembrane region" description="Helical" evidence="1">
    <location>
        <begin position="38"/>
        <end position="58"/>
    </location>
</feature>
<keyword evidence="1" id="KW-0472">Membrane</keyword>
<dbReference type="HOGENOM" id="CLU_033309_0_0_9"/>
<dbReference type="Proteomes" id="UP000006889">
    <property type="component" value="Chromosome"/>
</dbReference>
<dbReference type="Pfam" id="PF13487">
    <property type="entry name" value="HD_5"/>
    <property type="match status" value="1"/>
</dbReference>
<evidence type="ECO:0000256" key="1">
    <source>
        <dbReference type="SAM" id="Phobius"/>
    </source>
</evidence>
<name>E4Q553_CALOW</name>
<protein>
    <submittedName>
        <fullName evidence="3">Metal dependent phosphohydrolase</fullName>
    </submittedName>
</protein>
<dbReference type="Pfam" id="PF05228">
    <property type="entry name" value="CHASE4"/>
    <property type="match status" value="1"/>
</dbReference>
<keyword evidence="1" id="KW-1133">Transmembrane helix</keyword>
<dbReference type="eggNOG" id="COG2206">
    <property type="taxonomic scope" value="Bacteria"/>
</dbReference>
<dbReference type="SMART" id="SM00471">
    <property type="entry name" value="HDc"/>
    <property type="match status" value="1"/>
</dbReference>
<organism evidence="3 4">
    <name type="scientific">Caldicellulosiruptor owensensis (strain ATCC 700167 / DSM 13100 / OL)</name>
    <dbReference type="NCBI Taxonomy" id="632518"/>
    <lineage>
        <taxon>Bacteria</taxon>
        <taxon>Bacillati</taxon>
        <taxon>Bacillota</taxon>
        <taxon>Bacillota incertae sedis</taxon>
        <taxon>Caldicellulosiruptorales</taxon>
        <taxon>Caldicellulosiruptoraceae</taxon>
        <taxon>Caldicellulosiruptor</taxon>
    </lineage>
</organism>
<dbReference type="SUPFAM" id="SSF109604">
    <property type="entry name" value="HD-domain/PDEase-like"/>
    <property type="match status" value="1"/>
</dbReference>
<dbReference type="EMBL" id="CP002216">
    <property type="protein sequence ID" value="ADQ04220.1"/>
    <property type="molecule type" value="Genomic_DNA"/>
</dbReference>
<dbReference type="PROSITE" id="PS51832">
    <property type="entry name" value="HD_GYP"/>
    <property type="match status" value="1"/>
</dbReference>
<dbReference type="PANTHER" id="PTHR43155">
    <property type="entry name" value="CYCLIC DI-GMP PHOSPHODIESTERASE PA4108-RELATED"/>
    <property type="match status" value="1"/>
</dbReference>
<dbReference type="AlphaFoldDB" id="E4Q553"/>
<feature type="domain" description="HD-GYP" evidence="2">
    <location>
        <begin position="382"/>
        <end position="579"/>
    </location>
</feature>
<keyword evidence="1" id="KW-0812">Transmembrane</keyword>
<evidence type="ECO:0000259" key="2">
    <source>
        <dbReference type="PROSITE" id="PS51832"/>
    </source>
</evidence>
<dbReference type="InterPro" id="IPR037522">
    <property type="entry name" value="HD_GYP_dom"/>
</dbReference>
<dbReference type="InterPro" id="IPR003607">
    <property type="entry name" value="HD/PDEase_dom"/>
</dbReference>
<dbReference type="CDD" id="cd00077">
    <property type="entry name" value="HDc"/>
    <property type="match status" value="1"/>
</dbReference>
<sequence length="584" mass="67657">MTYQSTLCYTKFRQKSTNKKIQTKENKGWDKVELRFKILVITLLIAFLPTTVVAIYVMNNLIPQYEKITYDYFVNKQQQTLERITEKIFNDMANIAKEYAIWNELYRAVVAKDKETINFYWTNWLYQEPYNFSLIIGFSKEGEIISFHSPVGDIKSSDSTKISKIFKKVVDNIYPSDDINLIRVERGFITINGKVFAFVCSPVLDDKNLAKPVAGALFLAKDIDKFVSLIQPYMVDRIYFTNQTVISTNNRLLSNKLQLLDTEGNKIGVLVIDYNEKTLLNVKKHFEKLLIITFLFLIVLTLLISFLSGVYLTRKIVQLEDYAISLFSDINSDTINPKPKVKKEGRFENVRLILEYFSNEIKSKILTLKKQDELLRELFEREKRNFEGAIKLLISIIEMKDPYTKGHAERVMKYSKMIGEKLSSKGYKIDLFDLEIAAYLHDIGKIVIPENILNKPDKLTQEEYAIVKRHSLDGYNILSNIEYFDNIKEIVLYHHENVDGSGYPLGIKGDKIPVESKIISVADVFDALTTDRPYRKAFSEQKAIEIMKEEVGKKFDPEVFEAFLAVIKEEKIINSVEMKIDGEV</sequence>
<reference evidence="3 4" key="2">
    <citation type="journal article" date="2011" name="J. Bacteriol.">
        <title>Complete genome sequences for the anaerobic, extremely thermophilic plant biomass-degrading bacteria Caldicellulosiruptor hydrothermalis, Caldicellulosiruptor kristjanssonii, Caldicellulosiruptor kronotskyensis, Caldicellulosiruptor owensenis, and Caldicellulosiruptor lactoaceticus.</title>
        <authorList>
            <person name="Blumer-Schuette S.E."/>
            <person name="Ozdemir I."/>
            <person name="Mistry D."/>
            <person name="Lucas S."/>
            <person name="Lapidus A."/>
            <person name="Cheng J.F."/>
            <person name="Goodwin L.A."/>
            <person name="Pitluck S."/>
            <person name="Land M.L."/>
            <person name="Hauser L.J."/>
            <person name="Woyke T."/>
            <person name="Mikhailova N."/>
            <person name="Pati A."/>
            <person name="Kyrpides N.C."/>
            <person name="Ivanova N."/>
            <person name="Detter J.C."/>
            <person name="Walston-Davenport K."/>
            <person name="Han S."/>
            <person name="Adams M.W."/>
            <person name="Kelly R.M."/>
        </authorList>
    </citation>
    <scope>NUCLEOTIDE SEQUENCE [LARGE SCALE GENOMIC DNA]</scope>
    <source>
        <strain evidence="4">ATCC 700167 / DSM 13100 / OL</strain>
    </source>
</reference>
<gene>
    <name evidence="3" type="ordered locus">Calow_0644</name>
</gene>
<feature type="transmembrane region" description="Helical" evidence="1">
    <location>
        <begin position="289"/>
        <end position="312"/>
    </location>
</feature>
<evidence type="ECO:0000313" key="3">
    <source>
        <dbReference type="EMBL" id="ADQ04220.1"/>
    </source>
</evidence>
<dbReference type="InterPro" id="IPR007892">
    <property type="entry name" value="CHASE4"/>
</dbReference>
<dbReference type="Gene3D" id="1.10.3210.10">
    <property type="entry name" value="Hypothetical protein af1432"/>
    <property type="match status" value="1"/>
</dbReference>
<dbReference type="STRING" id="632518.Calow_0644"/>
<dbReference type="GO" id="GO:0016787">
    <property type="term" value="F:hydrolase activity"/>
    <property type="evidence" value="ECO:0007669"/>
    <property type="project" value="UniProtKB-KW"/>
</dbReference>